<evidence type="ECO:0000256" key="3">
    <source>
        <dbReference type="SAM" id="SignalP"/>
    </source>
</evidence>
<feature type="repeat" description="TPR" evidence="1">
    <location>
        <begin position="94"/>
        <end position="127"/>
    </location>
</feature>
<feature type="chain" id="PRO_5038047838" evidence="3">
    <location>
        <begin position="28"/>
        <end position="175"/>
    </location>
</feature>
<dbReference type="Gene3D" id="1.25.40.10">
    <property type="entry name" value="Tetratricopeptide repeat domain"/>
    <property type="match status" value="1"/>
</dbReference>
<dbReference type="PROSITE" id="PS50005">
    <property type="entry name" value="TPR"/>
    <property type="match status" value="1"/>
</dbReference>
<organism evidence="4 5">
    <name type="scientific">Limnohabitans radicicola</name>
    <dbReference type="NCBI Taxonomy" id="2771427"/>
    <lineage>
        <taxon>Bacteria</taxon>
        <taxon>Pseudomonadati</taxon>
        <taxon>Pseudomonadota</taxon>
        <taxon>Betaproteobacteria</taxon>
        <taxon>Burkholderiales</taxon>
        <taxon>Comamonadaceae</taxon>
        <taxon>Limnohabitans</taxon>
    </lineage>
</organism>
<keyword evidence="1" id="KW-0802">TPR repeat</keyword>
<feature type="compositionally biased region" description="Low complexity" evidence="2">
    <location>
        <begin position="162"/>
        <end position="175"/>
    </location>
</feature>
<reference evidence="4" key="1">
    <citation type="submission" date="2020-09" db="EMBL/GenBank/DDBJ databases">
        <title>Genome seq and assembly of Limnohabitants sp.</title>
        <authorList>
            <person name="Chhetri G."/>
        </authorList>
    </citation>
    <scope>NUCLEOTIDE SEQUENCE</scope>
    <source>
        <strain evidence="4">JUR4</strain>
    </source>
</reference>
<dbReference type="Pfam" id="PF13414">
    <property type="entry name" value="TPR_11"/>
    <property type="match status" value="1"/>
</dbReference>
<dbReference type="SUPFAM" id="SSF48452">
    <property type="entry name" value="TPR-like"/>
    <property type="match status" value="1"/>
</dbReference>
<dbReference type="InterPro" id="IPR019734">
    <property type="entry name" value="TPR_rpt"/>
</dbReference>
<accession>A0A927FHB4</accession>
<feature type="region of interest" description="Disordered" evidence="2">
    <location>
        <begin position="148"/>
        <end position="175"/>
    </location>
</feature>
<keyword evidence="3" id="KW-0732">Signal</keyword>
<keyword evidence="5" id="KW-1185">Reference proteome</keyword>
<dbReference type="PROSITE" id="PS50293">
    <property type="entry name" value="TPR_REGION"/>
    <property type="match status" value="1"/>
</dbReference>
<evidence type="ECO:0000313" key="5">
    <source>
        <dbReference type="Proteomes" id="UP000647424"/>
    </source>
</evidence>
<name>A0A927FHB4_9BURK</name>
<dbReference type="RefSeq" id="WP_191819122.1">
    <property type="nucleotide sequence ID" value="NZ_JACYFT010000002.1"/>
</dbReference>
<dbReference type="AlphaFoldDB" id="A0A927FHB4"/>
<proteinExistence type="predicted"/>
<feature type="signal peptide" evidence="3">
    <location>
        <begin position="1"/>
        <end position="27"/>
    </location>
</feature>
<dbReference type="EMBL" id="JACYFT010000002">
    <property type="protein sequence ID" value="MBD8050628.1"/>
    <property type="molecule type" value="Genomic_DNA"/>
</dbReference>
<evidence type="ECO:0000256" key="2">
    <source>
        <dbReference type="SAM" id="MobiDB-lite"/>
    </source>
</evidence>
<evidence type="ECO:0000256" key="1">
    <source>
        <dbReference type="PROSITE-ProRule" id="PRU00339"/>
    </source>
</evidence>
<gene>
    <name evidence="4" type="ORF">IC609_08720</name>
</gene>
<evidence type="ECO:0000313" key="4">
    <source>
        <dbReference type="EMBL" id="MBD8050628.1"/>
    </source>
</evidence>
<sequence length="175" mass="19258">MALHPARPLRHALMAGLIWLCLTPAQADVYDDVQRLIKREEWPQAQALARQHLTNRAQDPQMRLLLSRIQQGLGQNDAATATLLELTQTFPELAEPHNNLAALYAQAGRYDDALASLNRAVQARPDYATALENLGDLHAALAKQAYDRASQAAPTSPRPRAKAQAIGQIQQADSR</sequence>
<protein>
    <submittedName>
        <fullName evidence="4">Tetratricopeptide repeat protein</fullName>
    </submittedName>
</protein>
<dbReference type="InterPro" id="IPR011990">
    <property type="entry name" value="TPR-like_helical_dom_sf"/>
</dbReference>
<dbReference type="Proteomes" id="UP000647424">
    <property type="component" value="Unassembled WGS sequence"/>
</dbReference>
<dbReference type="SMART" id="SM00028">
    <property type="entry name" value="TPR"/>
    <property type="match status" value="1"/>
</dbReference>
<comment type="caution">
    <text evidence="4">The sequence shown here is derived from an EMBL/GenBank/DDBJ whole genome shotgun (WGS) entry which is preliminary data.</text>
</comment>